<dbReference type="AlphaFoldDB" id="A0A9P8TBT1"/>
<dbReference type="PANTHER" id="PTHR12708">
    <property type="entry name" value="DNA POLYMERASE EPSILON SUBUNIT B"/>
    <property type="match status" value="1"/>
</dbReference>
<evidence type="ECO:0000313" key="9">
    <source>
        <dbReference type="EMBL" id="KAH3672725.1"/>
    </source>
</evidence>
<keyword evidence="6" id="KW-0539">Nucleus</keyword>
<evidence type="ECO:0000256" key="5">
    <source>
        <dbReference type="ARBA" id="ARBA00023125"/>
    </source>
</evidence>
<dbReference type="GO" id="GO:0042276">
    <property type="term" value="P:error-prone translesion synthesis"/>
    <property type="evidence" value="ECO:0007669"/>
    <property type="project" value="TreeGrafter"/>
</dbReference>
<dbReference type="InterPro" id="IPR007185">
    <property type="entry name" value="DNA_pol_a/d/e_bsu"/>
</dbReference>
<feature type="domain" description="DNA polymerase alpha/delta/epsilon subunit B" evidence="8">
    <location>
        <begin position="355"/>
        <end position="575"/>
    </location>
</feature>
<dbReference type="Proteomes" id="UP000769528">
    <property type="component" value="Unassembled WGS sequence"/>
</dbReference>
<name>A0A9P8TBT1_9ASCO</name>
<protein>
    <recommendedName>
        <fullName evidence="3">DNA polymerase epsilon subunit B</fullName>
    </recommendedName>
    <alternativeName>
        <fullName evidence="7">DNA polymerase II subunit 2</fullName>
    </alternativeName>
</protein>
<evidence type="ECO:0000256" key="3">
    <source>
        <dbReference type="ARBA" id="ARBA00016011"/>
    </source>
</evidence>
<dbReference type="GO" id="GO:0003677">
    <property type="term" value="F:DNA binding"/>
    <property type="evidence" value="ECO:0007669"/>
    <property type="project" value="UniProtKB-KW"/>
</dbReference>
<keyword evidence="4" id="KW-0235">DNA replication</keyword>
<dbReference type="EMBL" id="JAEUBF010001113">
    <property type="protein sequence ID" value="KAH3672725.1"/>
    <property type="molecule type" value="Genomic_DNA"/>
</dbReference>
<organism evidence="9 10">
    <name type="scientific">Wickerhamomyces mucosus</name>
    <dbReference type="NCBI Taxonomy" id="1378264"/>
    <lineage>
        <taxon>Eukaryota</taxon>
        <taxon>Fungi</taxon>
        <taxon>Dikarya</taxon>
        <taxon>Ascomycota</taxon>
        <taxon>Saccharomycotina</taxon>
        <taxon>Saccharomycetes</taxon>
        <taxon>Phaffomycetales</taxon>
        <taxon>Wickerhamomycetaceae</taxon>
        <taxon>Wickerhamomyces</taxon>
    </lineage>
</organism>
<dbReference type="GO" id="GO:0008622">
    <property type="term" value="C:epsilon DNA polymerase complex"/>
    <property type="evidence" value="ECO:0007669"/>
    <property type="project" value="InterPro"/>
</dbReference>
<keyword evidence="5" id="KW-0238">DNA-binding</keyword>
<dbReference type="InterPro" id="IPR016266">
    <property type="entry name" value="POLE2"/>
</dbReference>
<evidence type="ECO:0000256" key="2">
    <source>
        <dbReference type="ARBA" id="ARBA00009560"/>
    </source>
</evidence>
<gene>
    <name evidence="9" type="ORF">WICMUC_004131</name>
</gene>
<evidence type="ECO:0000256" key="7">
    <source>
        <dbReference type="ARBA" id="ARBA00032930"/>
    </source>
</evidence>
<keyword evidence="10" id="KW-1185">Reference proteome</keyword>
<comment type="similarity">
    <text evidence="2">Belongs to the DNA polymerase epsilon subunit B family.</text>
</comment>
<comment type="caution">
    <text evidence="9">The sequence shown here is derived from an EMBL/GenBank/DDBJ whole genome shotgun (WGS) entry which is preliminary data.</text>
</comment>
<proteinExistence type="inferred from homology"/>
<dbReference type="GO" id="GO:0006261">
    <property type="term" value="P:DNA-templated DNA replication"/>
    <property type="evidence" value="ECO:0007669"/>
    <property type="project" value="InterPro"/>
</dbReference>
<sequence length="615" mass="70593">MEKPPAVLPIKLEPSNLRPIAYRILSKKHGLNIKSDALKTLSEHIGHKFGIEWRSAKSQLFLEDVAKLWKEQERGLFLSSEGLEEILREIQTLEIKALKSITDQGQVSANSLIQKDIVKALDLGIAIETSTNVPSTRSSSISVSKSLDWREYFKVINAFNQQIFEYDHIRKQYTLAKNQESKISFSSVDSNISLFPQRYHIVKDRIMRNEDFQANNFNPLSSITINEKHTITLVKNLLGRDNQHFLLFGMLVLVDGEWYLQDSSDKIRLDFSDVEPASGSYYTDGNLVLCEGVYLLGEFACSNIYHPDPEKRSETLEANNNLDFLGIHQNSRIDRELHNKLNVLEKELNHKILILGNNCFLDDIKVLDGLKKLFQGVSEEHELPIAIVFNGSFSSSPKHSAEYKTLFDNLASLLEDYPLIVNNVHLIFIPGMNDLWQTSVWPKQNIPRLFGSRLNRLIKNITWASNPTRLVYLSQELVFMRDDIGSRFKRNNINFKSEDNATKISNELNNNIDKIEALPPRISEARKLVKTILDQGHLSPFTKRLKPIIWKLDHIFCLSPLPHVLVLADSSTASFEVTYKGCKCLNPGNLIQRRRLNFIEYNFSTRKSEIKESYF</sequence>
<evidence type="ECO:0000256" key="6">
    <source>
        <dbReference type="ARBA" id="ARBA00023242"/>
    </source>
</evidence>
<evidence type="ECO:0000256" key="1">
    <source>
        <dbReference type="ARBA" id="ARBA00004123"/>
    </source>
</evidence>
<evidence type="ECO:0000313" key="10">
    <source>
        <dbReference type="Proteomes" id="UP000769528"/>
    </source>
</evidence>
<accession>A0A9P8TBT1</accession>
<reference evidence="9" key="1">
    <citation type="journal article" date="2021" name="Open Biol.">
        <title>Shared evolutionary footprints suggest mitochondrial oxidative damage underlies multiple complex I losses in fungi.</title>
        <authorList>
            <person name="Schikora-Tamarit M.A."/>
            <person name="Marcet-Houben M."/>
            <person name="Nosek J."/>
            <person name="Gabaldon T."/>
        </authorList>
    </citation>
    <scope>NUCLEOTIDE SEQUENCE</scope>
    <source>
        <strain evidence="9">CBS6341</strain>
    </source>
</reference>
<reference evidence="9" key="2">
    <citation type="submission" date="2021-01" db="EMBL/GenBank/DDBJ databases">
        <authorList>
            <person name="Schikora-Tamarit M.A."/>
        </authorList>
    </citation>
    <scope>NUCLEOTIDE SEQUENCE</scope>
    <source>
        <strain evidence="9">CBS6341</strain>
    </source>
</reference>
<dbReference type="Pfam" id="PF04042">
    <property type="entry name" value="DNA_pol_E_B"/>
    <property type="match status" value="1"/>
</dbReference>
<evidence type="ECO:0000259" key="8">
    <source>
        <dbReference type="Pfam" id="PF04042"/>
    </source>
</evidence>
<dbReference type="OrthoDB" id="10254730at2759"/>
<evidence type="ECO:0000256" key="4">
    <source>
        <dbReference type="ARBA" id="ARBA00022705"/>
    </source>
</evidence>
<dbReference type="PANTHER" id="PTHR12708:SF0">
    <property type="entry name" value="DNA POLYMERASE EPSILON SUBUNIT 2"/>
    <property type="match status" value="1"/>
</dbReference>
<comment type="subcellular location">
    <subcellularLocation>
        <location evidence="1">Nucleus</location>
    </subcellularLocation>
</comment>